<dbReference type="GO" id="GO:0004555">
    <property type="term" value="F:alpha,alpha-trehalase activity"/>
    <property type="evidence" value="ECO:0007669"/>
    <property type="project" value="UniProtKB-EC"/>
</dbReference>
<dbReference type="PANTHER" id="PTHR23403:SF1">
    <property type="entry name" value="TREHALASE"/>
    <property type="match status" value="1"/>
</dbReference>
<evidence type="ECO:0000256" key="6">
    <source>
        <dbReference type="ARBA" id="ARBA00023295"/>
    </source>
</evidence>
<evidence type="ECO:0000256" key="1">
    <source>
        <dbReference type="ARBA" id="ARBA00001576"/>
    </source>
</evidence>
<organism evidence="8 9">
    <name type="scientific">Pseudonaja textilis</name>
    <name type="common">Eastern brown snake</name>
    <dbReference type="NCBI Taxonomy" id="8673"/>
    <lineage>
        <taxon>Eukaryota</taxon>
        <taxon>Metazoa</taxon>
        <taxon>Chordata</taxon>
        <taxon>Craniata</taxon>
        <taxon>Vertebrata</taxon>
        <taxon>Euteleostomi</taxon>
        <taxon>Lepidosauria</taxon>
        <taxon>Squamata</taxon>
        <taxon>Bifurcata</taxon>
        <taxon>Unidentata</taxon>
        <taxon>Episquamata</taxon>
        <taxon>Toxicofera</taxon>
        <taxon>Serpentes</taxon>
        <taxon>Colubroidea</taxon>
        <taxon>Elapidae</taxon>
        <taxon>Hydrophiinae</taxon>
        <taxon>Pseudonaja</taxon>
    </lineage>
</organism>
<dbReference type="Proteomes" id="UP000472273">
    <property type="component" value="Unplaced"/>
</dbReference>
<keyword evidence="9" id="KW-1185">Reference proteome</keyword>
<dbReference type="GO" id="GO:0005993">
    <property type="term" value="P:trehalose catabolic process"/>
    <property type="evidence" value="ECO:0007669"/>
    <property type="project" value="Ensembl"/>
</dbReference>
<dbReference type="EC" id="3.2.1.28" evidence="3 7"/>
<dbReference type="Ensembl" id="ENSPTXT00000007338.1">
    <property type="protein sequence ID" value="ENSPTXP00000007096.1"/>
    <property type="gene ID" value="ENSPTXG00000005165.1"/>
</dbReference>
<dbReference type="PANTHER" id="PTHR23403">
    <property type="entry name" value="TREHALASE"/>
    <property type="match status" value="1"/>
</dbReference>
<dbReference type="OMA" id="KMAHYVV"/>
<evidence type="ECO:0000313" key="8">
    <source>
        <dbReference type="Ensembl" id="ENSPTXP00000007096.1"/>
    </source>
</evidence>
<dbReference type="Pfam" id="PF01204">
    <property type="entry name" value="Trehalase"/>
    <property type="match status" value="1"/>
</dbReference>
<evidence type="ECO:0000256" key="2">
    <source>
        <dbReference type="ARBA" id="ARBA00005615"/>
    </source>
</evidence>
<dbReference type="InterPro" id="IPR001661">
    <property type="entry name" value="Glyco_hydro_37"/>
</dbReference>
<dbReference type="PRINTS" id="PR00744">
    <property type="entry name" value="GLHYDRLASE37"/>
</dbReference>
<dbReference type="InterPro" id="IPR008928">
    <property type="entry name" value="6-hairpin_glycosidase_sf"/>
</dbReference>
<comment type="similarity">
    <text evidence="2 7">Belongs to the glycosyl hydrolase 37 family.</text>
</comment>
<comment type="catalytic activity">
    <reaction evidence="1 7">
        <text>alpha,alpha-trehalose + H2O = alpha-D-glucose + beta-D-glucose</text>
        <dbReference type="Rhea" id="RHEA:32675"/>
        <dbReference type="ChEBI" id="CHEBI:15377"/>
        <dbReference type="ChEBI" id="CHEBI:15903"/>
        <dbReference type="ChEBI" id="CHEBI:16551"/>
        <dbReference type="ChEBI" id="CHEBI:17925"/>
        <dbReference type="EC" id="3.2.1.28"/>
    </reaction>
</comment>
<reference evidence="8" key="1">
    <citation type="submission" date="2025-08" db="UniProtKB">
        <authorList>
            <consortium name="Ensembl"/>
        </authorList>
    </citation>
    <scope>IDENTIFICATION</scope>
</reference>
<evidence type="ECO:0000256" key="7">
    <source>
        <dbReference type="RuleBase" id="RU361180"/>
    </source>
</evidence>
<keyword evidence="6 7" id="KW-0326">Glycosidase</keyword>
<proteinExistence type="inferred from homology"/>
<protein>
    <recommendedName>
        <fullName evidence="4 7">Trehalase</fullName>
        <ecNumber evidence="3 7">3.2.1.28</ecNumber>
    </recommendedName>
    <alternativeName>
        <fullName evidence="7">Alpha-trehalose glucohydrolase</fullName>
    </alternativeName>
</protein>
<dbReference type="AlphaFoldDB" id="A0A670Y5I1"/>
<gene>
    <name evidence="8" type="primary">TREH</name>
</gene>
<keyword evidence="5 7" id="KW-0378">Hydrolase</keyword>
<accession>A0A670Y5I1</accession>
<sequence length="601" mass="68210">MKLVPGWERGRSCCFRLIGLRLQDWTELLCQIYCTGELLRQVQRARLFQDDKDFVDMPLKSNPGECPPLERSPLPRLQLAQFVESHFFPPGKELESWMPPDWSDSRLGAAEGACWALSSSRSISLQVDPDVQASPWRYSLIYVPNPVIVPGGRFREYYYWDSFWILEGLLLSNMAATAKGLIQNFLYLVSKFGHIPNGGRVYYEHRSQPPLLSLMMESYLRHTNDTEFLRKHIHLLEAEYRFWQEHRAVNISVGGKQYSLNRYSVQWPLGTSGHRPSLGSEEWQQSCVLPAALVGNARGCHLLLPPLFPAEAQQDLWAELQSAAESGWDFSSRWFLPGFPSLQDPLQDTRVRGVVPVDLNAILCKVEQLLATFYQVLGDGEKASRFWAARRERVAALTAVLWNEEAGVWLDYHFLRQRHNPAFYPSNLSPLWAECDVDLPRAEKVLRYLEESSALSYANGLPTSLTRTGEQWDFPNAWAPLQHMVITGLVKSSSARARELAFSLAQRWLQMNLAVYEKHGGMFEKYDVEGDGKPGGGGEYPVQEGFGWTNGVALQLLDLYGEQLTSARVRCSPSWPWIGTCLVLISQLPGFLGDGPVHWEG</sequence>
<reference evidence="8" key="2">
    <citation type="submission" date="2025-09" db="UniProtKB">
        <authorList>
            <consortium name="Ensembl"/>
        </authorList>
    </citation>
    <scope>IDENTIFICATION</scope>
</reference>
<evidence type="ECO:0000256" key="4">
    <source>
        <dbReference type="ARBA" id="ARBA00019905"/>
    </source>
</evidence>
<dbReference type="GeneTree" id="ENSGT00390000006949"/>
<dbReference type="InterPro" id="IPR018232">
    <property type="entry name" value="Glyco_hydro_37_CS"/>
</dbReference>
<dbReference type="PROSITE" id="PS00928">
    <property type="entry name" value="TREHALASE_2"/>
    <property type="match status" value="1"/>
</dbReference>
<evidence type="ECO:0000256" key="3">
    <source>
        <dbReference type="ARBA" id="ARBA00012757"/>
    </source>
</evidence>
<dbReference type="SUPFAM" id="SSF48208">
    <property type="entry name" value="Six-hairpin glycosidases"/>
    <property type="match status" value="1"/>
</dbReference>
<dbReference type="Gene3D" id="1.50.10.10">
    <property type="match status" value="1"/>
</dbReference>
<evidence type="ECO:0000313" key="9">
    <source>
        <dbReference type="Proteomes" id="UP000472273"/>
    </source>
</evidence>
<name>A0A670Y5I1_PSETE</name>
<evidence type="ECO:0000256" key="5">
    <source>
        <dbReference type="ARBA" id="ARBA00022801"/>
    </source>
</evidence>
<dbReference type="InterPro" id="IPR012341">
    <property type="entry name" value="6hp_glycosidase-like_sf"/>
</dbReference>